<dbReference type="InterPro" id="IPR007120">
    <property type="entry name" value="DNA-dir_RNAP_su2_dom"/>
</dbReference>
<dbReference type="InterPro" id="IPR015712">
    <property type="entry name" value="DNA-dir_RNA_pol_su2"/>
</dbReference>
<dbReference type="InterPro" id="IPR019462">
    <property type="entry name" value="DNA-dir_RNA_pol_bsu_external_1"/>
</dbReference>
<dbReference type="Gene3D" id="2.40.50.150">
    <property type="match status" value="1"/>
</dbReference>
<feature type="domain" description="RNA polymerase beta subunit protrusion" evidence="13">
    <location>
        <begin position="111"/>
        <end position="417"/>
    </location>
</feature>
<evidence type="ECO:0000256" key="9">
    <source>
        <dbReference type="SAM" id="MobiDB-lite"/>
    </source>
</evidence>
<dbReference type="Gene3D" id="3.90.1100.10">
    <property type="match status" value="1"/>
</dbReference>
<evidence type="ECO:0000256" key="6">
    <source>
        <dbReference type="HAMAP-Rule" id="MF_01321"/>
    </source>
</evidence>
<evidence type="ECO:0000256" key="7">
    <source>
        <dbReference type="RuleBase" id="RU000434"/>
    </source>
</evidence>
<keyword evidence="3 6" id="KW-0548">Nucleotidyltransferase</keyword>
<evidence type="ECO:0000256" key="5">
    <source>
        <dbReference type="ARBA" id="ARBA00048552"/>
    </source>
</evidence>
<feature type="domain" description="RNA polymerase Rpb2" evidence="11">
    <location>
        <begin position="1056"/>
        <end position="1130"/>
    </location>
</feature>
<dbReference type="GO" id="GO:0003899">
    <property type="term" value="F:DNA-directed RNA polymerase activity"/>
    <property type="evidence" value="ECO:0007669"/>
    <property type="project" value="UniProtKB-UniRule"/>
</dbReference>
<evidence type="ECO:0000256" key="4">
    <source>
        <dbReference type="ARBA" id="ARBA00023163"/>
    </source>
</evidence>
<dbReference type="Gene3D" id="2.30.150.10">
    <property type="entry name" value="DNA-directed RNA polymerase, beta subunit, external 1 domain"/>
    <property type="match status" value="1"/>
</dbReference>
<feature type="compositionally biased region" description="Low complexity" evidence="9">
    <location>
        <begin position="12"/>
        <end position="27"/>
    </location>
</feature>
<dbReference type="FunFam" id="3.90.1800.10:FF:000005">
    <property type="entry name" value="DNA-directed RNA polymerase subunit beta"/>
    <property type="match status" value="1"/>
</dbReference>
<dbReference type="GO" id="GO:0000428">
    <property type="term" value="C:DNA-directed RNA polymerase complex"/>
    <property type="evidence" value="ECO:0007669"/>
    <property type="project" value="UniProtKB-KW"/>
</dbReference>
<dbReference type="InterPro" id="IPR007121">
    <property type="entry name" value="RNA_pol_bsu_CS"/>
</dbReference>
<dbReference type="Gene3D" id="2.40.50.100">
    <property type="match status" value="1"/>
</dbReference>
<dbReference type="NCBIfam" id="TIGR02013">
    <property type="entry name" value="rpoB"/>
    <property type="match status" value="1"/>
</dbReference>
<keyword evidence="4 6" id="KW-0804">Transcription</keyword>
<dbReference type="InterPro" id="IPR037034">
    <property type="entry name" value="RNA_pol_Rpb2_2_sf"/>
</dbReference>
<dbReference type="InterPro" id="IPR010243">
    <property type="entry name" value="RNA_pol_bsu_bac"/>
</dbReference>
<accession>V9Z875</accession>
<evidence type="ECO:0000259" key="10">
    <source>
        <dbReference type="Pfam" id="PF00562"/>
    </source>
</evidence>
<feature type="domain" description="RNA polymerase Rpb2" evidence="12">
    <location>
        <begin position="175"/>
        <end position="373"/>
    </location>
</feature>
<dbReference type="InterPro" id="IPR007644">
    <property type="entry name" value="RNA_pol_bsu_protrusion"/>
</dbReference>
<evidence type="ECO:0000259" key="11">
    <source>
        <dbReference type="Pfam" id="PF04560"/>
    </source>
</evidence>
<comment type="catalytic activity">
    <reaction evidence="5 6 8">
        <text>RNA(n) + a ribonucleoside 5'-triphosphate = RNA(n+1) + diphosphate</text>
        <dbReference type="Rhea" id="RHEA:21248"/>
        <dbReference type="Rhea" id="RHEA-COMP:14527"/>
        <dbReference type="Rhea" id="RHEA-COMP:17342"/>
        <dbReference type="ChEBI" id="CHEBI:33019"/>
        <dbReference type="ChEBI" id="CHEBI:61557"/>
        <dbReference type="ChEBI" id="CHEBI:140395"/>
        <dbReference type="EC" id="2.7.7.6"/>
    </reaction>
</comment>
<gene>
    <name evidence="6" type="primary">rpoB</name>
</gene>
<evidence type="ECO:0000256" key="3">
    <source>
        <dbReference type="ARBA" id="ARBA00022695"/>
    </source>
</evidence>
<dbReference type="HAMAP" id="MF_01321">
    <property type="entry name" value="RNApol_bact_RpoB"/>
    <property type="match status" value="1"/>
</dbReference>
<dbReference type="Gene3D" id="3.90.1800.10">
    <property type="entry name" value="RNA polymerase alpha subunit dimerisation domain"/>
    <property type="match status" value="1"/>
</dbReference>
<dbReference type="PANTHER" id="PTHR20856">
    <property type="entry name" value="DNA-DIRECTED RNA POLYMERASE I SUBUNIT 2"/>
    <property type="match status" value="1"/>
</dbReference>
<dbReference type="GO" id="GO:0032549">
    <property type="term" value="F:ribonucleoside binding"/>
    <property type="evidence" value="ECO:0007669"/>
    <property type="project" value="InterPro"/>
</dbReference>
<name>V9Z875_MYCTX</name>
<dbReference type="EC" id="2.7.7.6" evidence="6 8"/>
<dbReference type="Gene3D" id="3.90.1110.10">
    <property type="entry name" value="RNA polymerase Rpb2, domain 2"/>
    <property type="match status" value="1"/>
</dbReference>
<dbReference type="GO" id="GO:0003677">
    <property type="term" value="F:DNA binding"/>
    <property type="evidence" value="ECO:0007669"/>
    <property type="project" value="UniProtKB-UniRule"/>
</dbReference>
<reference evidence="16" key="1">
    <citation type="submission" date="2013-10" db="EMBL/GenBank/DDBJ databases">
        <title>Characterisation of rpoB mutations associated with ryfampicin resistance in multidrug-resistant Mycobacterium tuberculosis clinical isolates (from Poland).</title>
        <authorList>
            <person name="Kalita J."/>
            <person name="Bakula Z."/>
            <person name="Jagielski T."/>
        </authorList>
    </citation>
    <scope>NUCLEOTIDE SEQUENCE</scope>
    <source>
        <strain evidence="16">POLMtbcMDR.535</strain>
    </source>
</reference>
<evidence type="ECO:0000259" key="15">
    <source>
        <dbReference type="Pfam" id="PF10385"/>
    </source>
</evidence>
<dbReference type="InterPro" id="IPR007642">
    <property type="entry name" value="RNA_pol_Rpb2_2"/>
</dbReference>
<comment type="similarity">
    <text evidence="6 7">Belongs to the RNA polymerase beta chain family.</text>
</comment>
<evidence type="ECO:0000259" key="12">
    <source>
        <dbReference type="Pfam" id="PF04561"/>
    </source>
</evidence>
<dbReference type="InterPro" id="IPR042107">
    <property type="entry name" value="DNA-dir_RNA_pol_bsu_ext_1_sf"/>
</dbReference>
<dbReference type="Pfam" id="PF00562">
    <property type="entry name" value="RNA_pol_Rpb2_6"/>
    <property type="match status" value="1"/>
</dbReference>
<evidence type="ECO:0000313" key="16">
    <source>
        <dbReference type="EMBL" id="AHE41769.1"/>
    </source>
</evidence>
<protein>
    <recommendedName>
        <fullName evidence="6 8">DNA-directed RNA polymerase subunit beta</fullName>
        <shortName evidence="6">RNAP subunit beta</shortName>
        <ecNumber evidence="6 8">2.7.7.6</ecNumber>
    </recommendedName>
    <alternativeName>
        <fullName evidence="6">RNA polymerase subunit beta</fullName>
    </alternativeName>
    <alternativeName>
        <fullName evidence="6">Transcriptase subunit beta</fullName>
    </alternativeName>
</protein>
<dbReference type="Gene3D" id="2.40.270.10">
    <property type="entry name" value="DNA-directed RNA polymerase, subunit 2, domain 6"/>
    <property type="match status" value="1"/>
</dbReference>
<feature type="domain" description="DNA-directed RNA polymerase subunit 2 hybrid-binding" evidence="10">
    <location>
        <begin position="635"/>
        <end position="1054"/>
    </location>
</feature>
<dbReference type="Pfam" id="PF04565">
    <property type="entry name" value="RNA_pol_Rpb2_3"/>
    <property type="match status" value="1"/>
</dbReference>
<dbReference type="InterPro" id="IPR014724">
    <property type="entry name" value="RNA_pol_RPB2_OB-fold"/>
</dbReference>
<dbReference type="Pfam" id="PF04563">
    <property type="entry name" value="RNA_pol_Rpb2_1"/>
    <property type="match status" value="1"/>
</dbReference>
<feature type="region of interest" description="Disordered" evidence="9">
    <location>
        <begin position="1"/>
        <end position="34"/>
    </location>
</feature>
<keyword evidence="2 6" id="KW-0808">Transferase</keyword>
<dbReference type="Pfam" id="PF10385">
    <property type="entry name" value="RNA_pol_Rpb2_45"/>
    <property type="match status" value="1"/>
</dbReference>
<dbReference type="EMBL" id="KF771054">
    <property type="protein sequence ID" value="AHE41769.1"/>
    <property type="molecule type" value="Genomic_DNA"/>
</dbReference>
<dbReference type="GO" id="GO:0006351">
    <property type="term" value="P:DNA-templated transcription"/>
    <property type="evidence" value="ECO:0007669"/>
    <property type="project" value="UniProtKB-UniRule"/>
</dbReference>
<feature type="domain" description="DNA-directed RNA polymerase beta subunit external 1" evidence="15">
    <location>
        <begin position="508"/>
        <end position="574"/>
    </location>
</feature>
<feature type="domain" description="RNA polymerase Rpb2" evidence="14">
    <location>
        <begin position="430"/>
        <end position="498"/>
    </location>
</feature>
<dbReference type="InterPro" id="IPR007641">
    <property type="entry name" value="RNA_pol_Rpb2_7"/>
</dbReference>
<comment type="function">
    <text evidence="6 8">DNA-dependent RNA polymerase catalyzes the transcription of DNA into RNA using the four ribonucleoside triphosphates as substrates.</text>
</comment>
<proteinExistence type="inferred from homology"/>
<evidence type="ECO:0000256" key="8">
    <source>
        <dbReference type="RuleBase" id="RU363031"/>
    </source>
</evidence>
<evidence type="ECO:0000259" key="14">
    <source>
        <dbReference type="Pfam" id="PF04565"/>
    </source>
</evidence>
<dbReference type="PROSITE" id="PS01166">
    <property type="entry name" value="RNA_POL_BETA"/>
    <property type="match status" value="1"/>
</dbReference>
<dbReference type="NCBIfam" id="NF001616">
    <property type="entry name" value="PRK00405.1"/>
    <property type="match status" value="1"/>
</dbReference>
<evidence type="ECO:0000256" key="1">
    <source>
        <dbReference type="ARBA" id="ARBA00022478"/>
    </source>
</evidence>
<keyword evidence="1 6" id="KW-0240">DNA-directed RNA polymerase</keyword>
<dbReference type="InterPro" id="IPR007645">
    <property type="entry name" value="RNA_pol_Rpb2_3"/>
</dbReference>
<organism evidence="16">
    <name type="scientific">Mycobacterium tuberculosis</name>
    <dbReference type="NCBI Taxonomy" id="1773"/>
    <lineage>
        <taxon>Bacteria</taxon>
        <taxon>Bacillati</taxon>
        <taxon>Actinomycetota</taxon>
        <taxon>Actinomycetes</taxon>
        <taxon>Mycobacteriales</taxon>
        <taxon>Mycobacteriaceae</taxon>
        <taxon>Mycobacterium</taxon>
        <taxon>Mycobacterium tuberculosis complex</taxon>
    </lineage>
</organism>
<dbReference type="AlphaFoldDB" id="V9Z875"/>
<dbReference type="SUPFAM" id="SSF64484">
    <property type="entry name" value="beta and beta-prime subunits of DNA dependent RNA-polymerase"/>
    <property type="match status" value="1"/>
</dbReference>
<evidence type="ECO:0000259" key="13">
    <source>
        <dbReference type="Pfam" id="PF04563"/>
    </source>
</evidence>
<sequence length="1170" mass="129020">MADSRQSKTAASPSPSRPQSSSNNSVPGAPNRVSFAKLREPLEVPGLLDVQTDSFEWLIGSPRWRESAAERGDVNPVGGLEEVLYELSPIEDFSGSMSLSFSDPRFDDVKAPVDECKDKDMTYAAPLFVTAEFINNNTGEIKSQTVFMGDFPMMTEKGTFIINGTERVVVSQLVRSPGVYFDETIDKSTDKTLHSVKVIPSRGAWLEFDVDKRDTVGVRIDRKRRQPVTVLLKALGWTSEQIVERFGFSEIMRSTLEKDNTVGTDEALLDIYRKLRPGEPPTKESAQTLLENLFFKEKRYDLARVGRYKVNKKLGLHVGEPITSSTLTEEDVVATIEYLVRLHEGQTTMTVPGGVEVPVETDDIDHFGNRRLRTVGELIQNQIRVGMSRMERVVRERMTTQDVEAITPQTLINIRPVVAAIKEFFSQLSQFMGQNNPLSGLTHKRRLSALGPGGLSRERAGLEVRDVHPSHYGRMCPIETPEGPNIGLIGSLSVYARVNPFGFIETPYRKVVDGVVSDEIVYLTADEEDRHVVAQANSPIDADGRFVEPRVLVRRKAGEVEYVPSSEVDYMDVSPRQMVSVATAMIPFLEHDDANRALMGANMQRQAVPLVRSEAPLVGTGMELRAAIDAGDVVVAEESGVIEEVSADYITVMHDNGTRRTYRMRKFARSNHGTCANQCPIVDAGDRVEAGQVIADGPCTDDGEMALGKNLLVAIMPWEGHNYEDAIILSNRLVEEDVLTSIHIEEHEIDARDTKLGAEEITRDIPNISDEVLADLDERGIVRIGAEVRDGDILVGKVTPKGETELTPEERLLRAIFGEKAREVRDTSLKVPHGESGKVIGIRVFSREDEDELPAGVNELVRVYVAQKRKISDGDKLAGRHGNKGVIGKILPVEDMPFLADGTPVDIILNTHGVPRRMNIGQILETHLGWCAHSGWKVDAAKGVPDWAARLPDELLEAQPNAIVSTPVFDGAQEAELQGLLSCTLPNRDGDVLVDADGKAMLFDGRSGEPFPYPVTVGYMYIMKLHHLVDDKIHARSTGPYSMITQQPLGGKAQFGGQRFGEMECWAMQAYGAAYTLQELLTIKSDDTVGRVKVYEAIVKGENIPEPGIPESFKVLLKELQSLCLNVEVLSSDGAAIELREGEDEDLERAAANLGINLSRNESASVEDLA</sequence>
<dbReference type="InterPro" id="IPR037033">
    <property type="entry name" value="DNA-dir_RNAP_su2_hyb_sf"/>
</dbReference>
<comment type="subunit">
    <text evidence="6 8">The RNAP catalytic core consists of 2 alpha, 1 beta, 1 beta' and 1 omega subunit. When a sigma factor is associated with the core the holoenzyme is formed, which can initiate transcription.</text>
</comment>
<dbReference type="Pfam" id="PF04560">
    <property type="entry name" value="RNA_pol_Rpb2_7"/>
    <property type="match status" value="1"/>
</dbReference>
<dbReference type="CDD" id="cd00653">
    <property type="entry name" value="RNA_pol_B_RPB2"/>
    <property type="match status" value="1"/>
</dbReference>
<evidence type="ECO:0000256" key="2">
    <source>
        <dbReference type="ARBA" id="ARBA00022679"/>
    </source>
</evidence>
<dbReference type="Pfam" id="PF04561">
    <property type="entry name" value="RNA_pol_Rpb2_2"/>
    <property type="match status" value="1"/>
</dbReference>